<dbReference type="RefSeq" id="WP_035440339.1">
    <property type="nucleotide sequence ID" value="NZ_AUEH01000021.1"/>
</dbReference>
<dbReference type="PANTHER" id="PTHR43649">
    <property type="entry name" value="ARABINOSE-BINDING PROTEIN-RELATED"/>
    <property type="match status" value="1"/>
</dbReference>
<accession>A0A0R1XA47</accession>
<dbReference type="GeneID" id="78511285"/>
<dbReference type="Proteomes" id="UP000050949">
    <property type="component" value="Unassembled WGS sequence"/>
</dbReference>
<protein>
    <submittedName>
        <fullName evidence="2">Sugar ABC transporter periplasmic protein</fullName>
    </submittedName>
</protein>
<organism evidence="2 3">
    <name type="scientific">Schleiferilactobacillus harbinensis DSM 16991</name>
    <dbReference type="NCBI Taxonomy" id="1122147"/>
    <lineage>
        <taxon>Bacteria</taxon>
        <taxon>Bacillati</taxon>
        <taxon>Bacillota</taxon>
        <taxon>Bacilli</taxon>
        <taxon>Lactobacillales</taxon>
        <taxon>Lactobacillaceae</taxon>
        <taxon>Schleiferilactobacillus</taxon>
    </lineage>
</organism>
<name>A0A0R1XA47_9LACO</name>
<proteinExistence type="predicted"/>
<evidence type="ECO:0000313" key="3">
    <source>
        <dbReference type="Proteomes" id="UP000050949"/>
    </source>
</evidence>
<dbReference type="eggNOG" id="COG1653">
    <property type="taxonomic scope" value="Bacteria"/>
</dbReference>
<dbReference type="SUPFAM" id="SSF53850">
    <property type="entry name" value="Periplasmic binding protein-like II"/>
    <property type="match status" value="1"/>
</dbReference>
<dbReference type="AlphaFoldDB" id="A0A0R1XA47"/>
<feature type="signal peptide" evidence="1">
    <location>
        <begin position="1"/>
        <end position="16"/>
    </location>
</feature>
<dbReference type="OrthoDB" id="9795467at2"/>
<dbReference type="PANTHER" id="PTHR43649:SF12">
    <property type="entry name" value="DIACETYLCHITOBIOSE BINDING PROTEIN DASA"/>
    <property type="match status" value="1"/>
</dbReference>
<dbReference type="PROSITE" id="PS51257">
    <property type="entry name" value="PROKAR_LIPOPROTEIN"/>
    <property type="match status" value="1"/>
</dbReference>
<sequence>MKKTKLLALVTTLALAAILVLGGCSTSNSNSSSSSSAKSSKPITITYWHRMTGSWDKAQQKLIDKFNKSQTKYKVVATSQGSYDALQQKIMAAAKSKTLPTMAQAPYTNIGDYVKSDLLLPLDSEVNSGPNKLSASEKKDIVPAFWATGTYQGKQYATPYSLSTRVLFYNEDLLKKYNLQVPKTWEQLASYGDTLKKDKLYTLIFDSSYDMELEGMAYAAGSQFVTPKLKVNMDNPKTVAAENTIMDLINKGYARTAQEDKYFSYPFAASKTVFGIGSSATIPALLQQAPKTLHWNTALVPTYNGKSTSALAGNVNVVFKGASKAQQDGAWAFMKFLMKTDNTAQWAVDSGYTPVTKSGVKSDIYQNYLKKVPQFKAAAEANDYSFASTIFAGYGEFRNNLLEFVDRTVTNKSDPTAGLKDLQTKTEKTIQENK</sequence>
<dbReference type="Pfam" id="PF13416">
    <property type="entry name" value="SBP_bac_8"/>
    <property type="match status" value="1"/>
</dbReference>
<reference evidence="2 3" key="1">
    <citation type="journal article" date="2015" name="Genome Announc.">
        <title>Expanding the biotechnology potential of lactobacilli through comparative genomics of 213 strains and associated genera.</title>
        <authorList>
            <person name="Sun Z."/>
            <person name="Harris H.M."/>
            <person name="McCann A."/>
            <person name="Guo C."/>
            <person name="Argimon S."/>
            <person name="Zhang W."/>
            <person name="Yang X."/>
            <person name="Jeffery I.B."/>
            <person name="Cooney J.C."/>
            <person name="Kagawa T.F."/>
            <person name="Liu W."/>
            <person name="Song Y."/>
            <person name="Salvetti E."/>
            <person name="Wrobel A."/>
            <person name="Rasinkangas P."/>
            <person name="Parkhill J."/>
            <person name="Rea M.C."/>
            <person name="O'Sullivan O."/>
            <person name="Ritari J."/>
            <person name="Douillard F.P."/>
            <person name="Paul Ross R."/>
            <person name="Yang R."/>
            <person name="Briner A.E."/>
            <person name="Felis G.E."/>
            <person name="de Vos W.M."/>
            <person name="Barrangou R."/>
            <person name="Klaenhammer T.R."/>
            <person name="Caufield P.W."/>
            <person name="Cui Y."/>
            <person name="Zhang H."/>
            <person name="O'Toole P.W."/>
        </authorList>
    </citation>
    <scope>NUCLEOTIDE SEQUENCE [LARGE SCALE GENOMIC DNA]</scope>
    <source>
        <strain evidence="2 3">DSM 16991</strain>
    </source>
</reference>
<dbReference type="EMBL" id="AZFW01000136">
    <property type="protein sequence ID" value="KRM24761.1"/>
    <property type="molecule type" value="Genomic_DNA"/>
</dbReference>
<dbReference type="InterPro" id="IPR050490">
    <property type="entry name" value="Bact_solute-bd_prot1"/>
</dbReference>
<evidence type="ECO:0000256" key="1">
    <source>
        <dbReference type="SAM" id="SignalP"/>
    </source>
</evidence>
<gene>
    <name evidence="2" type="ORF">FC91_GL001342</name>
</gene>
<dbReference type="InterPro" id="IPR006059">
    <property type="entry name" value="SBP"/>
</dbReference>
<dbReference type="Gene3D" id="3.40.190.10">
    <property type="entry name" value="Periplasmic binding protein-like II"/>
    <property type="match status" value="2"/>
</dbReference>
<comment type="caution">
    <text evidence="2">The sequence shown here is derived from an EMBL/GenBank/DDBJ whole genome shotgun (WGS) entry which is preliminary data.</text>
</comment>
<evidence type="ECO:0000313" key="2">
    <source>
        <dbReference type="EMBL" id="KRM24761.1"/>
    </source>
</evidence>
<feature type="chain" id="PRO_5039564858" evidence="1">
    <location>
        <begin position="17"/>
        <end position="434"/>
    </location>
</feature>
<dbReference type="PATRIC" id="fig|1122147.4.peg.1393"/>
<keyword evidence="1" id="KW-0732">Signal</keyword>
<dbReference type="CDD" id="cd14748">
    <property type="entry name" value="PBP2_UgpB"/>
    <property type="match status" value="1"/>
</dbReference>